<proteinExistence type="predicted"/>
<protein>
    <submittedName>
        <fullName evidence="2">Uncharacterized protein</fullName>
    </submittedName>
</protein>
<keyword evidence="3" id="KW-1185">Reference proteome</keyword>
<dbReference type="OrthoDB" id="341259at2759"/>
<gene>
    <name evidence="2" type="ORF">CC80DRAFT_499479</name>
</gene>
<dbReference type="AlphaFoldDB" id="A0A6A5UGZ4"/>
<evidence type="ECO:0000256" key="1">
    <source>
        <dbReference type="SAM" id="MobiDB-lite"/>
    </source>
</evidence>
<name>A0A6A5UGZ4_9PLEO</name>
<reference evidence="2" key="1">
    <citation type="journal article" date="2020" name="Stud. Mycol.">
        <title>101 Dothideomycetes genomes: a test case for predicting lifestyles and emergence of pathogens.</title>
        <authorList>
            <person name="Haridas S."/>
            <person name="Albert R."/>
            <person name="Binder M."/>
            <person name="Bloem J."/>
            <person name="Labutti K."/>
            <person name="Salamov A."/>
            <person name="Andreopoulos B."/>
            <person name="Baker S."/>
            <person name="Barry K."/>
            <person name="Bills G."/>
            <person name="Bluhm B."/>
            <person name="Cannon C."/>
            <person name="Castanera R."/>
            <person name="Culley D."/>
            <person name="Daum C."/>
            <person name="Ezra D."/>
            <person name="Gonzalez J."/>
            <person name="Henrissat B."/>
            <person name="Kuo A."/>
            <person name="Liang C."/>
            <person name="Lipzen A."/>
            <person name="Lutzoni F."/>
            <person name="Magnuson J."/>
            <person name="Mondo S."/>
            <person name="Nolan M."/>
            <person name="Ohm R."/>
            <person name="Pangilinan J."/>
            <person name="Park H.-J."/>
            <person name="Ramirez L."/>
            <person name="Alfaro M."/>
            <person name="Sun H."/>
            <person name="Tritt A."/>
            <person name="Yoshinaga Y."/>
            <person name="Zwiers L.-H."/>
            <person name="Turgeon B."/>
            <person name="Goodwin S."/>
            <person name="Spatafora J."/>
            <person name="Crous P."/>
            <person name="Grigoriev I."/>
        </authorList>
    </citation>
    <scope>NUCLEOTIDE SEQUENCE</scope>
    <source>
        <strain evidence="2">CBS 675.92</strain>
    </source>
</reference>
<feature type="compositionally biased region" description="Low complexity" evidence="1">
    <location>
        <begin position="503"/>
        <end position="513"/>
    </location>
</feature>
<dbReference type="Proteomes" id="UP000800035">
    <property type="component" value="Unassembled WGS sequence"/>
</dbReference>
<dbReference type="EMBL" id="ML976978">
    <property type="protein sequence ID" value="KAF1963219.1"/>
    <property type="molecule type" value="Genomic_DNA"/>
</dbReference>
<sequence>MTWVHDLFAKLDVQFWPWPRKSRASDRPQFRSVYPQFTQLLPLACERDSNKTKVWTIQMPYISQENREIQMWISDIVKKMEDSYHSVWEPWYLRDSVARMRPPGKSRGRVVQDVLLGTIERFDSVHDRRRTNKGNEVQEAEETLYIGLKREGYRLRQLLHRSGIGRGLRRMLLQEDDGVRRRRHLGSTMSENLWERVVDSQPGLLPGIESYLFSDPLPLHPRRYITLATQSYYDMLEDTVSRDNDQVVTKWIQRKRCGQARSETDSTDSGFSEDVFKYFSMVSSMEGLRGLGDPSRKLRRGRQHHGLKVMVGKWTEKVLSGDLKPTPPSKRVRRERRSSKPCRGDRLVMVDQLWLWVIQDVNSETDSRCTIITSFPNCVGDNVEIDSQIGEREQITNVSDLLRLILARCVQEPTMEEEDPYGGTMLIEAFQGTIGYLEEKQSRKVSIRILGWLSHINFLSIGLIAKILQRKLYRSLVDHSGFYEDYIHHIIAEERYDSDDESSSSSDSSSSDEGYGWDRPYLDIDWHPKRHSTNF</sequence>
<accession>A0A6A5UGZ4</accession>
<feature type="region of interest" description="Disordered" evidence="1">
    <location>
        <begin position="498"/>
        <end position="535"/>
    </location>
</feature>
<organism evidence="2 3">
    <name type="scientific">Byssothecium circinans</name>
    <dbReference type="NCBI Taxonomy" id="147558"/>
    <lineage>
        <taxon>Eukaryota</taxon>
        <taxon>Fungi</taxon>
        <taxon>Dikarya</taxon>
        <taxon>Ascomycota</taxon>
        <taxon>Pezizomycotina</taxon>
        <taxon>Dothideomycetes</taxon>
        <taxon>Pleosporomycetidae</taxon>
        <taxon>Pleosporales</taxon>
        <taxon>Massarineae</taxon>
        <taxon>Massarinaceae</taxon>
        <taxon>Byssothecium</taxon>
    </lineage>
</organism>
<evidence type="ECO:0000313" key="2">
    <source>
        <dbReference type="EMBL" id="KAF1963219.1"/>
    </source>
</evidence>
<evidence type="ECO:0000313" key="3">
    <source>
        <dbReference type="Proteomes" id="UP000800035"/>
    </source>
</evidence>